<accession>E3QZJ1</accession>
<dbReference type="RefSeq" id="XP_008100299.1">
    <property type="nucleotide sequence ID" value="XM_008102108.1"/>
</dbReference>
<dbReference type="Gene3D" id="3.10.129.10">
    <property type="entry name" value="Hotdog Thioesterase"/>
    <property type="match status" value="1"/>
</dbReference>
<dbReference type="AlphaFoldDB" id="E3QZJ1"/>
<name>E3QZJ1_COLGM</name>
<evidence type="ECO:0000313" key="1">
    <source>
        <dbReference type="EMBL" id="EFQ36279.1"/>
    </source>
</evidence>
<keyword evidence="2" id="KW-1185">Reference proteome</keyword>
<gene>
    <name evidence="1" type="ORF">GLRG_11424</name>
</gene>
<reference evidence="2" key="1">
    <citation type="journal article" date="2012" name="Nat. Genet.">
        <title>Lifestyle transitions in plant pathogenic Colletotrichum fungi deciphered by genome and transcriptome analyses.</title>
        <authorList>
            <person name="O'Connell R.J."/>
            <person name="Thon M.R."/>
            <person name="Hacquard S."/>
            <person name="Amyotte S.G."/>
            <person name="Kleemann J."/>
            <person name="Torres M.F."/>
            <person name="Damm U."/>
            <person name="Buiate E.A."/>
            <person name="Epstein L."/>
            <person name="Alkan N."/>
            <person name="Altmueller J."/>
            <person name="Alvarado-Balderrama L."/>
            <person name="Bauser C.A."/>
            <person name="Becker C."/>
            <person name="Birren B.W."/>
            <person name="Chen Z."/>
            <person name="Choi J."/>
            <person name="Crouch J.A."/>
            <person name="Duvick J.P."/>
            <person name="Farman M.A."/>
            <person name="Gan P."/>
            <person name="Heiman D."/>
            <person name="Henrissat B."/>
            <person name="Howard R.J."/>
            <person name="Kabbage M."/>
            <person name="Koch C."/>
            <person name="Kracher B."/>
            <person name="Kubo Y."/>
            <person name="Law A.D."/>
            <person name="Lebrun M.-H."/>
            <person name="Lee Y.-H."/>
            <person name="Miyara I."/>
            <person name="Moore N."/>
            <person name="Neumann U."/>
            <person name="Nordstroem K."/>
            <person name="Panaccione D.G."/>
            <person name="Panstruga R."/>
            <person name="Place M."/>
            <person name="Proctor R.H."/>
            <person name="Prusky D."/>
            <person name="Rech G."/>
            <person name="Reinhardt R."/>
            <person name="Rollins J.A."/>
            <person name="Rounsley S."/>
            <person name="Schardl C.L."/>
            <person name="Schwartz D.C."/>
            <person name="Shenoy N."/>
            <person name="Shirasu K."/>
            <person name="Sikhakolli U.R."/>
            <person name="Stueber K."/>
            <person name="Sukno S.A."/>
            <person name="Sweigard J.A."/>
            <person name="Takano Y."/>
            <person name="Takahara H."/>
            <person name="Trail F."/>
            <person name="van der Does H.C."/>
            <person name="Voll L.M."/>
            <person name="Will I."/>
            <person name="Young S."/>
            <person name="Zeng Q."/>
            <person name="Zhang J."/>
            <person name="Zhou S."/>
            <person name="Dickman M.B."/>
            <person name="Schulze-Lefert P."/>
            <person name="Ver Loren van Themaat E."/>
            <person name="Ma L.-J."/>
            <person name="Vaillancourt L.J."/>
        </authorList>
    </citation>
    <scope>NUCLEOTIDE SEQUENCE [LARGE SCALE GENOMIC DNA]</scope>
    <source>
        <strain evidence="2">M1.001 / M2 / FGSC 10212</strain>
    </source>
</reference>
<proteinExistence type="predicted"/>
<dbReference type="EMBL" id="GG697417">
    <property type="protein sequence ID" value="EFQ36279.1"/>
    <property type="molecule type" value="Genomic_DNA"/>
</dbReference>
<evidence type="ECO:0000313" key="2">
    <source>
        <dbReference type="Proteomes" id="UP000008782"/>
    </source>
</evidence>
<dbReference type="GeneID" id="24416788"/>
<organism evidence="2">
    <name type="scientific">Colletotrichum graminicola (strain M1.001 / M2 / FGSC 10212)</name>
    <name type="common">Maize anthracnose fungus</name>
    <name type="synonym">Glomerella graminicola</name>
    <dbReference type="NCBI Taxonomy" id="645133"/>
    <lineage>
        <taxon>Eukaryota</taxon>
        <taxon>Fungi</taxon>
        <taxon>Dikarya</taxon>
        <taxon>Ascomycota</taxon>
        <taxon>Pezizomycotina</taxon>
        <taxon>Sordariomycetes</taxon>
        <taxon>Hypocreomycetidae</taxon>
        <taxon>Glomerellales</taxon>
        <taxon>Glomerellaceae</taxon>
        <taxon>Colletotrichum</taxon>
        <taxon>Colletotrichum graminicola species complex</taxon>
    </lineage>
</organism>
<protein>
    <submittedName>
        <fullName evidence="1">Uncharacterized protein</fullName>
    </submittedName>
</protein>
<dbReference type="HOGENOM" id="CLU_3032243_0_0_1"/>
<dbReference type="Proteomes" id="UP000008782">
    <property type="component" value="Unassembled WGS sequence"/>
</dbReference>
<sequence>MVDEAVFPAAAYFSMAMKATTRMTELGAGNVEIANYVLRDVSIKRPSSRPTTTTA</sequence>
<dbReference type="VEuPathDB" id="FungiDB:GLRG_11424"/>